<evidence type="ECO:0000256" key="16">
    <source>
        <dbReference type="ARBA" id="ARBA00023257"/>
    </source>
</evidence>
<dbReference type="GO" id="GO:0004972">
    <property type="term" value="F:NMDA glutamate receptor activity"/>
    <property type="evidence" value="ECO:0007669"/>
    <property type="project" value="UniProtKB-ARBA"/>
</dbReference>
<keyword evidence="11" id="KW-0406">Ion transport</keyword>
<feature type="compositionally biased region" description="Basic and acidic residues" evidence="27">
    <location>
        <begin position="1442"/>
        <end position="1467"/>
    </location>
</feature>
<comment type="catalytic activity">
    <reaction evidence="21">
        <text>Na(+)(in) = Na(+)(out)</text>
        <dbReference type="Rhea" id="RHEA:34963"/>
        <dbReference type="ChEBI" id="CHEBI:29101"/>
    </reaction>
</comment>
<feature type="compositionally biased region" description="Low complexity" evidence="27">
    <location>
        <begin position="79"/>
        <end position="90"/>
    </location>
</feature>
<feature type="compositionally biased region" description="Low complexity" evidence="27">
    <location>
        <begin position="966"/>
        <end position="976"/>
    </location>
</feature>
<dbReference type="SMART" id="SM00918">
    <property type="entry name" value="Lig_chan-Glu_bd"/>
    <property type="match status" value="1"/>
</dbReference>
<keyword evidence="15" id="KW-0325">Glycoprotein</keyword>
<evidence type="ECO:0000256" key="15">
    <source>
        <dbReference type="ARBA" id="ARBA00023180"/>
    </source>
</evidence>
<feature type="compositionally biased region" description="Polar residues" evidence="27">
    <location>
        <begin position="1739"/>
        <end position="1763"/>
    </location>
</feature>
<feature type="compositionally biased region" description="Pro residues" evidence="27">
    <location>
        <begin position="1190"/>
        <end position="1212"/>
    </location>
</feature>
<evidence type="ECO:0000256" key="28">
    <source>
        <dbReference type="SAM" id="Phobius"/>
    </source>
</evidence>
<evidence type="ECO:0000256" key="26">
    <source>
        <dbReference type="ARBA" id="ARBA00076069"/>
    </source>
</evidence>
<feature type="region of interest" description="Disordered" evidence="27">
    <location>
        <begin position="1692"/>
        <end position="1882"/>
    </location>
</feature>
<keyword evidence="17" id="KW-1071">Ligand-gated ion channel</keyword>
<feature type="transmembrane region" description="Helical" evidence="28">
    <location>
        <begin position="2061"/>
        <end position="2087"/>
    </location>
</feature>
<evidence type="ECO:0000256" key="24">
    <source>
        <dbReference type="ARBA" id="ARBA00071516"/>
    </source>
</evidence>
<dbReference type="InterPro" id="IPR015683">
    <property type="entry name" value="Ionotropic_Glu_rcpt"/>
</dbReference>
<feature type="compositionally biased region" description="Low complexity" evidence="27">
    <location>
        <begin position="1853"/>
        <end position="1865"/>
    </location>
</feature>
<dbReference type="Gene3D" id="1.20.140.150">
    <property type="match status" value="1"/>
</dbReference>
<feature type="compositionally biased region" description="Polar residues" evidence="27">
    <location>
        <begin position="1096"/>
        <end position="1105"/>
    </location>
</feature>
<feature type="compositionally biased region" description="Polar residues" evidence="27">
    <location>
        <begin position="1794"/>
        <end position="1803"/>
    </location>
</feature>
<evidence type="ECO:0000259" key="31">
    <source>
        <dbReference type="SMART" id="SM00918"/>
    </source>
</evidence>
<feature type="transmembrane region" description="Helical" evidence="28">
    <location>
        <begin position="607"/>
        <end position="630"/>
    </location>
</feature>
<dbReference type="CDD" id="cd13718">
    <property type="entry name" value="PBP2_iGluR_NMDA_Nr2"/>
    <property type="match status" value="1"/>
</dbReference>
<feature type="region of interest" description="Disordered" evidence="27">
    <location>
        <begin position="21"/>
        <end position="92"/>
    </location>
</feature>
<feature type="compositionally biased region" description="Pro residues" evidence="27">
    <location>
        <begin position="1817"/>
        <end position="1840"/>
    </location>
</feature>
<dbReference type="GO" id="GO:0045211">
    <property type="term" value="C:postsynaptic membrane"/>
    <property type="evidence" value="ECO:0007669"/>
    <property type="project" value="UniProtKB-SubCell"/>
</dbReference>
<evidence type="ECO:0000256" key="19">
    <source>
        <dbReference type="ARBA" id="ARBA00034104"/>
    </source>
</evidence>
<feature type="chain" id="PRO_5041711073" description="Glutamate receptor ionotropic, NMDA 2C" evidence="29">
    <location>
        <begin position="23"/>
        <end position="2273"/>
    </location>
</feature>
<keyword evidence="16" id="KW-0628">Postsynaptic cell membrane</keyword>
<keyword evidence="9 28" id="KW-1133">Transmembrane helix</keyword>
<dbReference type="FunFam" id="3.40.50.2300:FF:000020">
    <property type="entry name" value="Glutamate receptor ionotropic, NMDA 2B, putative"/>
    <property type="match status" value="1"/>
</dbReference>
<feature type="compositionally biased region" description="Pro residues" evidence="27">
    <location>
        <begin position="1702"/>
        <end position="1712"/>
    </location>
</feature>
<feature type="region of interest" description="Disordered" evidence="27">
    <location>
        <begin position="2188"/>
        <end position="2258"/>
    </location>
</feature>
<dbReference type="GO" id="GO:0006816">
    <property type="term" value="P:calcium ion transport"/>
    <property type="evidence" value="ECO:0007669"/>
    <property type="project" value="InterPro"/>
</dbReference>
<dbReference type="FunFam" id="3.40.190.10:FF:000026">
    <property type="entry name" value="Glutamate ionotropic receptor NMDA type subunit 2A"/>
    <property type="match status" value="1"/>
</dbReference>
<feature type="region of interest" description="Disordered" evidence="27">
    <location>
        <begin position="963"/>
        <end position="1005"/>
    </location>
</feature>
<feature type="compositionally biased region" description="Basic and acidic residues" evidence="27">
    <location>
        <begin position="1396"/>
        <end position="1422"/>
    </location>
</feature>
<evidence type="ECO:0000256" key="23">
    <source>
        <dbReference type="ARBA" id="ARBA00060923"/>
    </source>
</evidence>
<reference evidence="32" key="1">
    <citation type="submission" date="2023-08" db="EMBL/GenBank/DDBJ databases">
        <title>Chromosome-level Genome Assembly of mud carp (Cirrhinus molitorella).</title>
        <authorList>
            <person name="Liu H."/>
        </authorList>
    </citation>
    <scope>NUCLEOTIDE SEQUENCE</scope>
    <source>
        <strain evidence="32">Prfri</strain>
        <tissue evidence="32">Muscle</tissue>
    </source>
</reference>
<keyword evidence="6 29" id="KW-0732">Signal</keyword>
<comment type="catalytic activity">
    <reaction evidence="20">
        <text>K(+)(in) = K(+)(out)</text>
        <dbReference type="Rhea" id="RHEA:29463"/>
        <dbReference type="ChEBI" id="CHEBI:29103"/>
    </reaction>
</comment>
<evidence type="ECO:0000256" key="9">
    <source>
        <dbReference type="ARBA" id="ARBA00022989"/>
    </source>
</evidence>
<evidence type="ECO:0000256" key="29">
    <source>
        <dbReference type="SAM" id="SignalP"/>
    </source>
</evidence>
<dbReference type="InterPro" id="IPR001320">
    <property type="entry name" value="Iontro_rcpt_C"/>
</dbReference>
<feature type="compositionally biased region" description="Acidic residues" evidence="27">
    <location>
        <begin position="1577"/>
        <end position="1586"/>
    </location>
</feature>
<dbReference type="SUPFAM" id="SSF53822">
    <property type="entry name" value="Periplasmic binding protein-like I"/>
    <property type="match status" value="1"/>
</dbReference>
<feature type="compositionally biased region" description="Basic and acidic residues" evidence="27">
    <location>
        <begin position="1539"/>
        <end position="1551"/>
    </location>
</feature>
<dbReference type="EMBL" id="JAUYZG010000015">
    <property type="protein sequence ID" value="KAK2887503.1"/>
    <property type="molecule type" value="Genomic_DNA"/>
</dbReference>
<feature type="domain" description="Ionotropic glutamate receptor C-terminal" evidence="30">
    <location>
        <begin position="482"/>
        <end position="849"/>
    </location>
</feature>
<dbReference type="PROSITE" id="PS51257">
    <property type="entry name" value="PROKAR_LIPOPROTEIN"/>
    <property type="match status" value="1"/>
</dbReference>
<dbReference type="GO" id="GO:0043226">
    <property type="term" value="C:organelle"/>
    <property type="evidence" value="ECO:0007669"/>
    <property type="project" value="UniProtKB-ARBA"/>
</dbReference>
<comment type="catalytic activity">
    <reaction evidence="22">
        <text>Ca(2+)(in) = Ca(2+)(out)</text>
        <dbReference type="Rhea" id="RHEA:29671"/>
        <dbReference type="ChEBI" id="CHEBI:29108"/>
    </reaction>
</comment>
<dbReference type="Pfam" id="PF13903">
    <property type="entry name" value="Claudin_2"/>
    <property type="match status" value="1"/>
</dbReference>
<comment type="subcellular location">
    <subcellularLocation>
        <location evidence="19">Postsynaptic cell membrane</location>
        <topology evidence="19">Multi-pass membrane protein</topology>
    </subcellularLocation>
</comment>
<keyword evidence="12 28" id="KW-0472">Membrane</keyword>
<feature type="compositionally biased region" description="Basic residues" evidence="27">
    <location>
        <begin position="1478"/>
        <end position="1492"/>
    </location>
</feature>
<evidence type="ECO:0000256" key="21">
    <source>
        <dbReference type="ARBA" id="ARBA00036239"/>
    </source>
</evidence>
<dbReference type="InterPro" id="IPR008368">
    <property type="entry name" value="VDCC_gsu"/>
</dbReference>
<dbReference type="PRINTS" id="PR01795">
    <property type="entry name" value="VDCCGAMMA7"/>
</dbReference>
<feature type="compositionally biased region" description="Low complexity" evidence="27">
    <location>
        <begin position="1514"/>
        <end position="1525"/>
    </location>
</feature>
<keyword evidence="3" id="KW-1003">Cell membrane</keyword>
<dbReference type="Pfam" id="PF00060">
    <property type="entry name" value="Lig_chan"/>
    <property type="match status" value="1"/>
</dbReference>
<feature type="transmembrane region" description="Helical" evidence="28">
    <location>
        <begin position="868"/>
        <end position="888"/>
    </location>
</feature>
<feature type="transmembrane region" description="Helical" evidence="28">
    <location>
        <begin position="2107"/>
        <end position="2133"/>
    </location>
</feature>
<feature type="transmembrane region" description="Helical" evidence="28">
    <location>
        <begin position="651"/>
        <end position="668"/>
    </location>
</feature>
<dbReference type="GO" id="GO:0017146">
    <property type="term" value="C:NMDA selective glutamate receptor complex"/>
    <property type="evidence" value="ECO:0007669"/>
    <property type="project" value="UniProtKB-ARBA"/>
</dbReference>
<feature type="compositionally biased region" description="Basic and acidic residues" evidence="27">
    <location>
        <begin position="1720"/>
        <end position="1737"/>
    </location>
</feature>
<evidence type="ECO:0000256" key="13">
    <source>
        <dbReference type="ARBA" id="ARBA00023157"/>
    </source>
</evidence>
<evidence type="ECO:0000256" key="18">
    <source>
        <dbReference type="ARBA" id="ARBA00023303"/>
    </source>
</evidence>
<feature type="compositionally biased region" description="Gly residues" evidence="27">
    <location>
        <begin position="62"/>
        <end position="78"/>
    </location>
</feature>
<feature type="signal peptide" evidence="29">
    <location>
        <begin position="1"/>
        <end position="22"/>
    </location>
</feature>
<dbReference type="SMART" id="SM00079">
    <property type="entry name" value="PBPe"/>
    <property type="match status" value="1"/>
</dbReference>
<keyword evidence="2" id="KW-0813">Transport</keyword>
<dbReference type="FunFam" id="3.40.190.10:FF:000007">
    <property type="entry name" value="Putative glutamate receptor ionotropic NMDA 2B"/>
    <property type="match status" value="1"/>
</dbReference>
<keyword evidence="18" id="KW-0407">Ion channel</keyword>
<evidence type="ECO:0000256" key="4">
    <source>
        <dbReference type="ARBA" id="ARBA00022553"/>
    </source>
</evidence>
<feature type="transmembrane region" description="Helical" evidence="28">
    <location>
        <begin position="2035"/>
        <end position="2054"/>
    </location>
</feature>
<dbReference type="InterPro" id="IPR008371">
    <property type="entry name" value="VDCC_g7su"/>
</dbReference>
<feature type="compositionally biased region" description="Pro residues" evidence="27">
    <location>
        <begin position="1297"/>
        <end position="1308"/>
    </location>
</feature>
<evidence type="ECO:0000256" key="11">
    <source>
        <dbReference type="ARBA" id="ARBA00023065"/>
    </source>
</evidence>
<sequence>MAARPALSFLLAVLACTGPAQPSPPLLLRPRERERDSGGASGGVNIAVVHSGSSHLPETSAGVGGVGGASSAGSGSGAGPSSSSSSSNSGTGFLSRAWSGQVGESVMTPWGPANVIWLAVNESSPGSLLLQLCELLATTPLQGLVFEEEKPPPPNRAPLAPMLEFVSAQTGVPVIAVGGGAGLGREPQESGSVYLQFSCSTSLQLEVIFEVLEEFDWTAFSVVTTRHHGYEDFLAMVEGMIDGSFIGWERKSVVMLNLTDDPGGARTRRLLKENEAQVRLLYCSQEEAENIFRAAWASGQATPSHMWFAVGPGLSGLGLEGLPKALFAVRPQGWRDEPRRRIAKGVSVLTHGAMALRREYGGARGTSFAGNCVMDGNQTQRVPDRIRFFSNITLSGRDYSFNNDGYLANPLLDVISYTAGRGWEEVGWWENGVLRLRYPPWSRYGPFLKPLDDSQHLRVVTLEERPFVIVEPADPGTGSCIRDSVPCRLPLNNSMVVEGIQSMKHCCKGFCIDVLKRLAKIVGFTYDLYLVTNGRHGKNIDGEWNGMVGEVVSKRADMAIGSLTINEERSEVVEFSVPFVETGISVMVSRSNGTVSPSAFLEPYSPAVWVMMFVMCLSVVAVTVFIFEFFSPVGYNRSLQSGKKAGGSKFTIGKSIWLLWALVFNNSVPVENPRGTTSKIMVLVWAFFAVIFLASYTANLAAFMIQEEYIDTVSGLSDKKFQQPTEQYPPLRFGTVPNGSTEENIRSNYPNMHQYMVRNNQRGVEEAIDNLKTGKLDAFIYDAAVLNYMARKDEGCKVMTIGSGKVFATTGYGIALHKNSRWKRPLDLALLQLVGDDEIDMLERLWLSGICHNDKIEVMSSKLDIDNMAGVFYMLLVAMGLSLLVFAWEHLVYWKLRHCLGRSGGLDFLLAFSRGMYSCCNFEDETAPGGSQSTLPQYHHVSTVPPPPPPHVISTAMANPPIAMAQQQQQQQQQQQKQHHQQPPVYNALLPGSPPSGGHSGMALGPSNSPILGAPMPCSTFLPRHDRRLAVVDRWTRPKVGPEKPGGVSSGITDLSQFQGMPPHWGVGISGGEGGLDEYKRYYGPIDPEGLGVSAEPQNVGTQTPKTKHRAMKSSGNPRLPPKGQASGHLQINPALQHPSPPQQSMWRRSSFSKRKGSGGPLYENILPLGRRGGGRYGMRDGGGRRGRRPPPLPLPIPVPLSSPTQTPPSPSPSICYTSTSSSSSSTSSSSSSSESVSRSNSPSSSSSYTSSQSFRYRADVRDVYEDYDTDELTEESSLLLGRRKSRSRMSSRSLPSSPPPPPIPPRKPCGQRAQVRDRAGSQIAQLQEWWASWGEKEKGRRAAGDRDVKEEKRHHKERERERKRRKKGRKKKKREERERERERKRRKVKKKKKKEEKSKRREREKRSEQEEADMDRKDVFEKGIGQEYSSYPALRRSSFRKKSESSTRSYEWDIIKDGVKRDRDDQGGEDEEGSRGKERHQRSPKSQRQSRPRSNNKQFSSSNKPPSTVKFWSSGNPTSDSPSSFVPLLPISKRRKSVGAERDERGRGGESRPLLGKNKRVKPCSREGLSFHEWDSEVEEDEESEVERSRPEEQGRRRESRGMDSESERDREKTVEIYTDDEGSSGEFGKFERYWEGHEGRAVGGIGGGGWFFGTYPARERGGSINSRDDSFLAWGGGEGSLGFGAGAGWGSGGLGSNQWPPTPLTPPPPRRYWSVDKLPVKTEKKSKSRSQEKSRAHTSCSCQSPHHSASTHPKWNRVTSRSQEELLPHCHSFSSSVRPKRQSCKPERAQGQAKSGSQSNLSAQRPQRSDRSRQPPSPPQSLPPSLPPPMVPALPAPPSSSHHIHVPPPTSSSSVSSPSVVSSTPGAPQPSSLSSSSAKLQYQKLRSFPQPQRYQSPHLPLKTKSLCSRRGSAHFSSVESERRLGSRRWRMSSFSTRALTLLSSVFGACGLLLVGVAVSTDYWLLMEEGIVLQQNQTTEVKMALHSGLWRVCFVAGPEKGRCVASEYFTEPEIEITTENTANILKMVRTATPFPMVSLLFVFTAFVISNIGHIRPQRTILAFVSGIFFILSGLSLVVGLVLYISSINDEVMNRPREPEQFFHYHYGWSFAFAASSFLLKEGAGVMSVYLFMKRYAEEEMYRPHPALYRPRLSECSDYSGQYLHPDSWPPPQRGRSGSEVSSDISIQLNQTPLPPPPKSSGPSNPPSSSGPSSGASYHLPPASTSSSSSYPHTIHSSHSGGHAPQSLPMAAPPSAVLPPRYHAHMRMSASPC</sequence>
<feature type="compositionally biased region" description="Basic residues" evidence="27">
    <location>
        <begin position="1353"/>
        <end position="1375"/>
    </location>
</feature>
<dbReference type="Pfam" id="PF10613">
    <property type="entry name" value="Lig_chan-Glu_bd"/>
    <property type="match status" value="1"/>
</dbReference>
<organism evidence="32 33">
    <name type="scientific">Cirrhinus molitorella</name>
    <name type="common">mud carp</name>
    <dbReference type="NCBI Taxonomy" id="172907"/>
    <lineage>
        <taxon>Eukaryota</taxon>
        <taxon>Metazoa</taxon>
        <taxon>Chordata</taxon>
        <taxon>Craniata</taxon>
        <taxon>Vertebrata</taxon>
        <taxon>Euteleostomi</taxon>
        <taxon>Actinopterygii</taxon>
        <taxon>Neopterygii</taxon>
        <taxon>Teleostei</taxon>
        <taxon>Ostariophysi</taxon>
        <taxon>Cypriniformes</taxon>
        <taxon>Cyprinidae</taxon>
        <taxon>Labeoninae</taxon>
        <taxon>Labeonini</taxon>
        <taxon>Cirrhinus</taxon>
    </lineage>
</organism>
<feature type="compositionally biased region" description="Basic residues" evidence="27">
    <location>
        <begin position="1383"/>
        <end position="1395"/>
    </location>
</feature>
<dbReference type="PANTHER" id="PTHR18966">
    <property type="entry name" value="IONOTROPIC GLUTAMATE RECEPTOR"/>
    <property type="match status" value="1"/>
</dbReference>
<dbReference type="Proteomes" id="UP001187343">
    <property type="component" value="Unassembled WGS sequence"/>
</dbReference>
<keyword evidence="7" id="KW-0106">Calcium</keyword>
<evidence type="ECO:0000313" key="32">
    <source>
        <dbReference type="EMBL" id="KAK2887503.1"/>
    </source>
</evidence>
<dbReference type="InterPro" id="IPR004031">
    <property type="entry name" value="PMP22/EMP/MP20/Claudin"/>
</dbReference>
<dbReference type="Pfam" id="PF01094">
    <property type="entry name" value="ANF_receptor"/>
    <property type="match status" value="1"/>
</dbReference>
<accession>A0AA88PMB3</accession>
<evidence type="ECO:0000256" key="8">
    <source>
        <dbReference type="ARBA" id="ARBA00022842"/>
    </source>
</evidence>
<feature type="region of interest" description="Disordered" evidence="27">
    <location>
        <begin position="2164"/>
        <end position="2183"/>
    </location>
</feature>
<keyword evidence="33" id="KW-1185">Reference proteome</keyword>
<feature type="compositionally biased region" description="Basic and acidic residues" evidence="27">
    <location>
        <begin position="1587"/>
        <end position="1616"/>
    </location>
</feature>
<evidence type="ECO:0000256" key="17">
    <source>
        <dbReference type="ARBA" id="ARBA00023286"/>
    </source>
</evidence>
<feature type="compositionally biased region" description="Pro residues" evidence="27">
    <location>
        <begin position="2193"/>
        <end position="2206"/>
    </location>
</feature>
<dbReference type="Gene3D" id="3.40.50.2300">
    <property type="match status" value="2"/>
</dbReference>
<keyword evidence="5 28" id="KW-0812">Transmembrane</keyword>
<dbReference type="InterPro" id="IPR028082">
    <property type="entry name" value="Peripla_BP_I"/>
</dbReference>
<evidence type="ECO:0000256" key="22">
    <source>
        <dbReference type="ARBA" id="ARBA00036634"/>
    </source>
</evidence>
<evidence type="ECO:0000256" key="5">
    <source>
        <dbReference type="ARBA" id="ARBA00022692"/>
    </source>
</evidence>
<evidence type="ECO:0000256" key="14">
    <source>
        <dbReference type="ARBA" id="ARBA00023170"/>
    </source>
</evidence>
<keyword evidence="4" id="KW-0597">Phosphoprotein</keyword>
<proteinExistence type="inferred from homology"/>
<evidence type="ECO:0000256" key="25">
    <source>
        <dbReference type="ARBA" id="ARBA00075000"/>
    </source>
</evidence>
<dbReference type="Gene3D" id="3.40.190.10">
    <property type="entry name" value="Periplasmic binding protein-like II"/>
    <property type="match status" value="3"/>
</dbReference>
<feature type="compositionally biased region" description="Basic and acidic residues" evidence="27">
    <location>
        <begin position="1335"/>
        <end position="1352"/>
    </location>
</feature>
<dbReference type="InterPro" id="IPR019594">
    <property type="entry name" value="Glu/Gly-bd"/>
</dbReference>
<evidence type="ECO:0000256" key="1">
    <source>
        <dbReference type="ARBA" id="ARBA00007111"/>
    </source>
</evidence>
<keyword evidence="8" id="KW-0460">Magnesium</keyword>
<evidence type="ECO:0000256" key="27">
    <source>
        <dbReference type="SAM" id="MobiDB-lite"/>
    </source>
</evidence>
<feature type="compositionally biased region" description="Acidic residues" evidence="27">
    <location>
        <begin position="1266"/>
        <end position="1275"/>
    </location>
</feature>
<evidence type="ECO:0000256" key="6">
    <source>
        <dbReference type="ARBA" id="ARBA00022729"/>
    </source>
</evidence>
<keyword evidence="10" id="KW-0770">Synapse</keyword>
<feature type="domain" description="Ionotropic glutamate receptor L-glutamate and glycine-binding" evidence="31">
    <location>
        <begin position="492"/>
        <end position="553"/>
    </location>
</feature>
<comment type="similarity">
    <text evidence="23">Belongs to the glutamate-gated ion channel (TC 1.A.10.1) family. NR2C/GRIN2C subfamily.</text>
</comment>
<feature type="transmembrane region" description="Helical" evidence="28">
    <location>
        <begin position="680"/>
        <end position="705"/>
    </location>
</feature>
<evidence type="ECO:0000256" key="20">
    <source>
        <dbReference type="ARBA" id="ARBA00034430"/>
    </source>
</evidence>
<feature type="compositionally biased region" description="Low complexity" evidence="27">
    <location>
        <begin position="1213"/>
        <end position="1254"/>
    </location>
</feature>
<dbReference type="InterPro" id="IPR001828">
    <property type="entry name" value="ANF_lig-bd_rcpt"/>
</dbReference>
<evidence type="ECO:0000313" key="33">
    <source>
        <dbReference type="Proteomes" id="UP001187343"/>
    </source>
</evidence>
<keyword evidence="14" id="KW-0675">Receptor</keyword>
<dbReference type="SUPFAM" id="SSF53850">
    <property type="entry name" value="Periplasmic binding protein-like II"/>
    <property type="match status" value="1"/>
</dbReference>
<dbReference type="GO" id="GO:0098655">
    <property type="term" value="P:monoatomic cation transmembrane transport"/>
    <property type="evidence" value="ECO:0007669"/>
    <property type="project" value="UniProtKB-ARBA"/>
</dbReference>
<comment type="caution">
    <text evidence="32">The sequence shown here is derived from an EMBL/GenBank/DDBJ whole genome shotgun (WGS) entry which is preliminary data.</text>
</comment>
<evidence type="ECO:0000259" key="30">
    <source>
        <dbReference type="SMART" id="SM00079"/>
    </source>
</evidence>
<keyword evidence="13" id="KW-1015">Disulfide bond</keyword>
<evidence type="ECO:0000256" key="12">
    <source>
        <dbReference type="ARBA" id="ARBA00023136"/>
    </source>
</evidence>
<feature type="region of interest" description="Disordered" evidence="27">
    <location>
        <begin position="1089"/>
        <end position="1625"/>
    </location>
</feature>
<gene>
    <name evidence="32" type="ORF">Q8A67_015731</name>
</gene>
<comment type="similarity">
    <text evidence="1">Belongs to the PMP-22/EMP/MP20 family. CACNG subfamily.</text>
</comment>
<feature type="compositionally biased region" description="Low complexity" evidence="27">
    <location>
        <begin position="2207"/>
        <end position="2240"/>
    </location>
</feature>
<evidence type="ECO:0000256" key="2">
    <source>
        <dbReference type="ARBA" id="ARBA00022448"/>
    </source>
</evidence>
<protein>
    <recommendedName>
        <fullName evidence="24">Glutamate receptor ionotropic, NMDA 2C</fullName>
    </recommendedName>
    <alternativeName>
        <fullName evidence="25">Glutamate [NMDA] receptor subunit epsilon-3</fullName>
    </alternativeName>
    <alternativeName>
        <fullName evidence="26">N-methyl D-aspartate receptor subtype 2C</fullName>
    </alternativeName>
</protein>
<dbReference type="FunFam" id="1.20.140.150:FF:000003">
    <property type="entry name" value="Voltage-dependent calcium channel gamma-7 subunit"/>
    <property type="match status" value="1"/>
</dbReference>
<dbReference type="PRINTS" id="PR01792">
    <property type="entry name" value="VDCCGAMMA"/>
</dbReference>
<evidence type="ECO:0000256" key="7">
    <source>
        <dbReference type="ARBA" id="ARBA00022837"/>
    </source>
</evidence>
<name>A0AA88PMB3_9TELE</name>
<evidence type="ECO:0000256" key="10">
    <source>
        <dbReference type="ARBA" id="ARBA00023018"/>
    </source>
</evidence>
<evidence type="ECO:0000256" key="3">
    <source>
        <dbReference type="ARBA" id="ARBA00022475"/>
    </source>
</evidence>